<evidence type="ECO:0000313" key="1">
    <source>
        <dbReference type="EMBL" id="QLD12148.1"/>
    </source>
</evidence>
<dbReference type="Proteomes" id="UP000509638">
    <property type="component" value="Chromosome"/>
</dbReference>
<organism evidence="1 2">
    <name type="scientific">Microbacterium oleivorans</name>
    <dbReference type="NCBI Taxonomy" id="273677"/>
    <lineage>
        <taxon>Bacteria</taxon>
        <taxon>Bacillati</taxon>
        <taxon>Actinomycetota</taxon>
        <taxon>Actinomycetes</taxon>
        <taxon>Micrococcales</taxon>
        <taxon>Microbacteriaceae</taxon>
        <taxon>Microbacterium</taxon>
    </lineage>
</organism>
<accession>A0A7D5EYY4</accession>
<sequence>MTARVIVTDVADLVTVLDELDRAAARHGWRVIRPMDAAELADRARRAQGGLRMPAPLTVTLEADPAAASSSAPIDAAVLLARTPVRGAVVDAGRGLHRG</sequence>
<evidence type="ECO:0000313" key="2">
    <source>
        <dbReference type="Proteomes" id="UP000509638"/>
    </source>
</evidence>
<gene>
    <name evidence="1" type="ORF">HW566_10435</name>
</gene>
<name>A0A7D5EYY4_9MICO</name>
<proteinExistence type="predicted"/>
<dbReference type="RefSeq" id="WP_178012676.1">
    <property type="nucleotide sequence ID" value="NZ_CP058316.1"/>
</dbReference>
<protein>
    <submittedName>
        <fullName evidence="1">Uncharacterized protein</fullName>
    </submittedName>
</protein>
<dbReference type="EMBL" id="CP058316">
    <property type="protein sequence ID" value="QLD12148.1"/>
    <property type="molecule type" value="Genomic_DNA"/>
</dbReference>
<dbReference type="AlphaFoldDB" id="A0A7D5EYY4"/>
<reference evidence="1 2" key="1">
    <citation type="submission" date="2020-06" db="EMBL/GenBank/DDBJ databases">
        <authorList>
            <person name="Jo H."/>
        </authorList>
    </citation>
    <scope>NUCLEOTIDE SEQUENCE [LARGE SCALE GENOMIC DNA]</scope>
    <source>
        <strain evidence="1 2">I46</strain>
    </source>
</reference>